<dbReference type="OrthoDB" id="9810654at2"/>
<organism evidence="7 8">
    <name type="scientific">Marinitoga hydrogenitolerans (strain DSM 16785 / JCM 12826 / AT1271)</name>
    <dbReference type="NCBI Taxonomy" id="1122195"/>
    <lineage>
        <taxon>Bacteria</taxon>
        <taxon>Thermotogati</taxon>
        <taxon>Thermotogota</taxon>
        <taxon>Thermotogae</taxon>
        <taxon>Petrotogales</taxon>
        <taxon>Petrotogaceae</taxon>
        <taxon>Marinitoga</taxon>
    </lineage>
</organism>
<evidence type="ECO:0000256" key="4">
    <source>
        <dbReference type="ARBA" id="ARBA00022989"/>
    </source>
</evidence>
<dbReference type="PANTHER" id="PTHR37693">
    <property type="entry name" value="PHOSPHATIDYLGLYCEROL LYSYLTRANSFERASE"/>
    <property type="match status" value="1"/>
</dbReference>
<proteinExistence type="predicted"/>
<evidence type="ECO:0000313" key="8">
    <source>
        <dbReference type="Proteomes" id="UP000184334"/>
    </source>
</evidence>
<reference evidence="7" key="1">
    <citation type="submission" date="2016-11" db="EMBL/GenBank/DDBJ databases">
        <authorList>
            <person name="Varghese N."/>
            <person name="Submissions S."/>
        </authorList>
    </citation>
    <scope>NUCLEOTIDE SEQUENCE [LARGE SCALE GENOMIC DNA]</scope>
    <source>
        <strain evidence="7">DSM 16785</strain>
    </source>
</reference>
<feature type="transmembrane region" description="Helical" evidence="6">
    <location>
        <begin position="297"/>
        <end position="320"/>
    </location>
</feature>
<dbReference type="Pfam" id="PF03706">
    <property type="entry name" value="LPG_synthase_TM"/>
    <property type="match status" value="1"/>
</dbReference>
<protein>
    <recommendedName>
        <fullName evidence="9">Phosphatidylglycerol lysyltransferase</fullName>
    </recommendedName>
</protein>
<feature type="transmembrane region" description="Helical" evidence="6">
    <location>
        <begin position="121"/>
        <end position="140"/>
    </location>
</feature>
<comment type="subcellular location">
    <subcellularLocation>
        <location evidence="1">Cell membrane</location>
        <topology evidence="1">Multi-pass membrane protein</topology>
    </subcellularLocation>
</comment>
<name>A0A1M4XJC1_MARH1</name>
<gene>
    <name evidence="7" type="ORF">SAMN02745164_01438</name>
</gene>
<keyword evidence="8" id="KW-1185">Reference proteome</keyword>
<evidence type="ECO:0000256" key="6">
    <source>
        <dbReference type="SAM" id="Phobius"/>
    </source>
</evidence>
<keyword evidence="4 6" id="KW-1133">Transmembrane helix</keyword>
<keyword evidence="5 6" id="KW-0472">Membrane</keyword>
<evidence type="ECO:0000256" key="1">
    <source>
        <dbReference type="ARBA" id="ARBA00004651"/>
    </source>
</evidence>
<dbReference type="STRING" id="1122195.SAMN02745164_01438"/>
<dbReference type="InterPro" id="IPR022791">
    <property type="entry name" value="L-PG_synthase/AglD"/>
</dbReference>
<evidence type="ECO:0000256" key="2">
    <source>
        <dbReference type="ARBA" id="ARBA00022475"/>
    </source>
</evidence>
<feature type="transmembrane region" description="Helical" evidence="6">
    <location>
        <begin position="41"/>
        <end position="66"/>
    </location>
</feature>
<dbReference type="PANTHER" id="PTHR37693:SF1">
    <property type="entry name" value="INTEGRAL MEMBRANE PROTEIN"/>
    <property type="match status" value="1"/>
</dbReference>
<feature type="transmembrane region" description="Helical" evidence="6">
    <location>
        <begin position="7"/>
        <end position="29"/>
    </location>
</feature>
<dbReference type="EMBL" id="FQUI01000023">
    <property type="protein sequence ID" value="SHE93486.1"/>
    <property type="molecule type" value="Genomic_DNA"/>
</dbReference>
<feature type="transmembrane region" description="Helical" evidence="6">
    <location>
        <begin position="222"/>
        <end position="244"/>
    </location>
</feature>
<dbReference type="NCBIfam" id="TIGR00374">
    <property type="entry name" value="flippase-like domain"/>
    <property type="match status" value="1"/>
</dbReference>
<comment type="caution">
    <text evidence="7">The sequence shown here is derived from an EMBL/GenBank/DDBJ whole genome shotgun (WGS) entry which is preliminary data.</text>
</comment>
<evidence type="ECO:0000313" key="7">
    <source>
        <dbReference type="EMBL" id="SHE93486.1"/>
    </source>
</evidence>
<dbReference type="AlphaFoldDB" id="A0A1M4XJC1"/>
<dbReference type="Proteomes" id="UP000184334">
    <property type="component" value="Unassembled WGS sequence"/>
</dbReference>
<evidence type="ECO:0000256" key="3">
    <source>
        <dbReference type="ARBA" id="ARBA00022692"/>
    </source>
</evidence>
<dbReference type="GO" id="GO:0005886">
    <property type="term" value="C:plasma membrane"/>
    <property type="evidence" value="ECO:0007669"/>
    <property type="project" value="UniProtKB-SubCell"/>
</dbReference>
<keyword evidence="2" id="KW-1003">Cell membrane</keyword>
<evidence type="ECO:0000256" key="5">
    <source>
        <dbReference type="ARBA" id="ARBA00023136"/>
    </source>
</evidence>
<evidence type="ECO:0008006" key="9">
    <source>
        <dbReference type="Google" id="ProtNLM"/>
    </source>
</evidence>
<keyword evidence="3 6" id="KW-0812">Transmembrane</keyword>
<sequence>MKKKYLYGFLFALIATAVVFILISVTIGFTNSIQSFFGYNYIFLFYGFLLITTKWFIESLVIKLLLKNISLKQSLNFTLIGQFYSYLTPFYTGGQPFQILYISKYGIDPGKATATILFKTFIFQINMAFLGTIAAIYSFYHFSSTITTGIILGILLNSLAVFLIIFYVINQKAAINTTLFFVKALKKIGVLKNPEKYTDEIISKVKVFIDVFKLESKKLGKIIIIFLLSVLQFSCSFLILPIVLKGFSYNSTLNLIFKSLITQVTSSIIPTPGTSGGAEGIFYLVFSDMLTPEKMSAILVLWRFITYYYVLIIGGIVVVLNHRTPKKLKK</sequence>
<feature type="transmembrane region" description="Helical" evidence="6">
    <location>
        <begin position="146"/>
        <end position="169"/>
    </location>
</feature>
<accession>A0A1M4XJC1</accession>
<dbReference type="RefSeq" id="WP_072864936.1">
    <property type="nucleotide sequence ID" value="NZ_FQUI01000023.1"/>
</dbReference>